<feature type="region of interest" description="Disordered" evidence="1">
    <location>
        <begin position="1"/>
        <end position="54"/>
    </location>
</feature>
<proteinExistence type="predicted"/>
<sequence length="179" mass="19533">MWSCRSAGSAFPVLNRREPPSPNSPGLRALPPSVQRGRADTNQGRRPRPTCSHNKCFGERNTRKGWKAHRRSCQPTEDGCFDAGGSRATLHSCRKGGRECVNNSQLHKASCCTLGFQGASVTGSPGALQREEEEEEEEEEQSLKAGPKETTDARGHRASVGSTSAKQTHKPRAHWDRAA</sequence>
<feature type="region of interest" description="Disordered" evidence="1">
    <location>
        <begin position="122"/>
        <end position="179"/>
    </location>
</feature>
<feature type="compositionally biased region" description="Acidic residues" evidence="1">
    <location>
        <begin position="131"/>
        <end position="140"/>
    </location>
</feature>
<feature type="compositionally biased region" description="Basic and acidic residues" evidence="1">
    <location>
        <begin position="146"/>
        <end position="155"/>
    </location>
</feature>
<keyword evidence="3" id="KW-1185">Reference proteome</keyword>
<dbReference type="Proteomes" id="UP001221898">
    <property type="component" value="Unassembled WGS sequence"/>
</dbReference>
<accession>A0AAD7WKF7</accession>
<comment type="caution">
    <text evidence="2">The sequence shown here is derived from an EMBL/GenBank/DDBJ whole genome shotgun (WGS) entry which is preliminary data.</text>
</comment>
<evidence type="ECO:0000313" key="2">
    <source>
        <dbReference type="EMBL" id="KAJ8400123.1"/>
    </source>
</evidence>
<gene>
    <name evidence="2" type="ORF">AAFF_G00401620</name>
</gene>
<dbReference type="EMBL" id="JAINUG010000079">
    <property type="protein sequence ID" value="KAJ8400123.1"/>
    <property type="molecule type" value="Genomic_DNA"/>
</dbReference>
<evidence type="ECO:0000256" key="1">
    <source>
        <dbReference type="SAM" id="MobiDB-lite"/>
    </source>
</evidence>
<organism evidence="2 3">
    <name type="scientific">Aldrovandia affinis</name>
    <dbReference type="NCBI Taxonomy" id="143900"/>
    <lineage>
        <taxon>Eukaryota</taxon>
        <taxon>Metazoa</taxon>
        <taxon>Chordata</taxon>
        <taxon>Craniata</taxon>
        <taxon>Vertebrata</taxon>
        <taxon>Euteleostomi</taxon>
        <taxon>Actinopterygii</taxon>
        <taxon>Neopterygii</taxon>
        <taxon>Teleostei</taxon>
        <taxon>Notacanthiformes</taxon>
        <taxon>Halosauridae</taxon>
        <taxon>Aldrovandia</taxon>
    </lineage>
</organism>
<evidence type="ECO:0000313" key="3">
    <source>
        <dbReference type="Proteomes" id="UP001221898"/>
    </source>
</evidence>
<reference evidence="2" key="1">
    <citation type="journal article" date="2023" name="Science">
        <title>Genome structures resolve the early diversification of teleost fishes.</title>
        <authorList>
            <person name="Parey E."/>
            <person name="Louis A."/>
            <person name="Montfort J."/>
            <person name="Bouchez O."/>
            <person name="Roques C."/>
            <person name="Iampietro C."/>
            <person name="Lluch J."/>
            <person name="Castinel A."/>
            <person name="Donnadieu C."/>
            <person name="Desvignes T."/>
            <person name="Floi Bucao C."/>
            <person name="Jouanno E."/>
            <person name="Wen M."/>
            <person name="Mejri S."/>
            <person name="Dirks R."/>
            <person name="Jansen H."/>
            <person name="Henkel C."/>
            <person name="Chen W.J."/>
            <person name="Zahm M."/>
            <person name="Cabau C."/>
            <person name="Klopp C."/>
            <person name="Thompson A.W."/>
            <person name="Robinson-Rechavi M."/>
            <person name="Braasch I."/>
            <person name="Lecointre G."/>
            <person name="Bobe J."/>
            <person name="Postlethwait J.H."/>
            <person name="Berthelot C."/>
            <person name="Roest Crollius H."/>
            <person name="Guiguen Y."/>
        </authorList>
    </citation>
    <scope>NUCLEOTIDE SEQUENCE</scope>
    <source>
        <strain evidence="2">NC1722</strain>
    </source>
</reference>
<protein>
    <submittedName>
        <fullName evidence="2">Uncharacterized protein</fullName>
    </submittedName>
</protein>
<dbReference type="AlphaFoldDB" id="A0AAD7WKF7"/>
<name>A0AAD7WKF7_9TELE</name>